<dbReference type="GO" id="GO:0005770">
    <property type="term" value="C:late endosome"/>
    <property type="evidence" value="ECO:0007669"/>
    <property type="project" value="TreeGrafter"/>
</dbReference>
<dbReference type="GO" id="GO:0006622">
    <property type="term" value="P:protein targeting to lysosome"/>
    <property type="evidence" value="ECO:0007669"/>
    <property type="project" value="TreeGrafter"/>
</dbReference>
<evidence type="ECO:0000313" key="6">
    <source>
        <dbReference type="Proteomes" id="UP001159042"/>
    </source>
</evidence>
<keyword evidence="2" id="KW-0963">Cytoplasm</keyword>
<dbReference type="Pfam" id="PF00787">
    <property type="entry name" value="PX"/>
    <property type="match status" value="1"/>
</dbReference>
<reference evidence="5 6" key="1">
    <citation type="journal article" date="2023" name="Insect Mol. Biol.">
        <title>Genome sequencing provides insights into the evolution of gene families encoding plant cell wall-degrading enzymes in longhorned beetles.</title>
        <authorList>
            <person name="Shin N.R."/>
            <person name="Okamura Y."/>
            <person name="Kirsch R."/>
            <person name="Pauchet Y."/>
        </authorList>
    </citation>
    <scope>NUCLEOTIDE SEQUENCE [LARGE SCALE GENOMIC DNA]</scope>
    <source>
        <strain evidence="5">EAD_L_NR</strain>
    </source>
</reference>
<dbReference type="GO" id="GO:0045022">
    <property type="term" value="P:early endosome to late endosome transport"/>
    <property type="evidence" value="ECO:0007669"/>
    <property type="project" value="TreeGrafter"/>
</dbReference>
<name>A0AAV8VAQ4_9CUCU</name>
<keyword evidence="6" id="KW-1185">Reference proteome</keyword>
<dbReference type="InterPro" id="IPR036871">
    <property type="entry name" value="PX_dom_sf"/>
</dbReference>
<keyword evidence="3" id="KW-0175">Coiled coil</keyword>
<dbReference type="InterPro" id="IPR001683">
    <property type="entry name" value="PX_dom"/>
</dbReference>
<sequence>MCSLNANNILNDCEAEAEPAEEVMTSDSEECLSEPLRYNGRMRYSLSSDSNVTSLEQNTGISQCLENGDIVNDNVNANNIQIPIVGYEIMEERAKFTVYKLRIQNKSSGNSWYVLRRYTDFVRLCNKLWKISPQIVQYLPKKRWLKNNFDPTFLEERINGLQTLINAILNIPDAFSIPEIQDFFCLNEPPIVDETNQDSKAMFEAMEDTITKLKQELFEKESIIDSLETNLHTQIIENENLKKLIR</sequence>
<dbReference type="PANTHER" id="PTHR22999">
    <property type="entry name" value="PX SERINE/THREONINE KINASE PXK"/>
    <property type="match status" value="1"/>
</dbReference>
<dbReference type="Gene3D" id="3.30.1520.10">
    <property type="entry name" value="Phox-like domain"/>
    <property type="match status" value="1"/>
</dbReference>
<evidence type="ECO:0000256" key="2">
    <source>
        <dbReference type="ARBA" id="ARBA00022490"/>
    </source>
</evidence>
<accession>A0AAV8VAQ4</accession>
<dbReference type="PROSITE" id="PS50195">
    <property type="entry name" value="PX"/>
    <property type="match status" value="1"/>
</dbReference>
<dbReference type="GO" id="GO:0035091">
    <property type="term" value="F:phosphatidylinositol binding"/>
    <property type="evidence" value="ECO:0007669"/>
    <property type="project" value="InterPro"/>
</dbReference>
<proteinExistence type="predicted"/>
<dbReference type="SMART" id="SM00312">
    <property type="entry name" value="PX"/>
    <property type="match status" value="1"/>
</dbReference>
<evidence type="ECO:0000256" key="3">
    <source>
        <dbReference type="SAM" id="Coils"/>
    </source>
</evidence>
<organism evidence="5 6">
    <name type="scientific">Exocentrus adspersus</name>
    <dbReference type="NCBI Taxonomy" id="1586481"/>
    <lineage>
        <taxon>Eukaryota</taxon>
        <taxon>Metazoa</taxon>
        <taxon>Ecdysozoa</taxon>
        <taxon>Arthropoda</taxon>
        <taxon>Hexapoda</taxon>
        <taxon>Insecta</taxon>
        <taxon>Pterygota</taxon>
        <taxon>Neoptera</taxon>
        <taxon>Endopterygota</taxon>
        <taxon>Coleoptera</taxon>
        <taxon>Polyphaga</taxon>
        <taxon>Cucujiformia</taxon>
        <taxon>Chrysomeloidea</taxon>
        <taxon>Cerambycidae</taxon>
        <taxon>Lamiinae</taxon>
        <taxon>Acanthocinini</taxon>
        <taxon>Exocentrus</taxon>
    </lineage>
</organism>
<dbReference type="PANTHER" id="PTHR22999:SF23">
    <property type="entry name" value="SORTING NEXIN-16"/>
    <property type="match status" value="1"/>
</dbReference>
<evidence type="ECO:0000259" key="4">
    <source>
        <dbReference type="PROSITE" id="PS50195"/>
    </source>
</evidence>
<comment type="caution">
    <text evidence="5">The sequence shown here is derived from an EMBL/GenBank/DDBJ whole genome shotgun (WGS) entry which is preliminary data.</text>
</comment>
<evidence type="ECO:0000256" key="1">
    <source>
        <dbReference type="ARBA" id="ARBA00004496"/>
    </source>
</evidence>
<dbReference type="SUPFAM" id="SSF64268">
    <property type="entry name" value="PX domain"/>
    <property type="match status" value="1"/>
</dbReference>
<dbReference type="GO" id="GO:0005769">
    <property type="term" value="C:early endosome"/>
    <property type="evidence" value="ECO:0007669"/>
    <property type="project" value="TreeGrafter"/>
</dbReference>
<feature type="domain" description="PX" evidence="4">
    <location>
        <begin position="77"/>
        <end position="191"/>
    </location>
</feature>
<feature type="coiled-coil region" evidence="3">
    <location>
        <begin position="196"/>
        <end position="244"/>
    </location>
</feature>
<comment type="subcellular location">
    <subcellularLocation>
        <location evidence="1">Cytoplasm</location>
    </subcellularLocation>
</comment>
<dbReference type="GO" id="GO:0008333">
    <property type="term" value="P:endosome to lysosome transport"/>
    <property type="evidence" value="ECO:0007669"/>
    <property type="project" value="TreeGrafter"/>
</dbReference>
<dbReference type="AlphaFoldDB" id="A0AAV8VAQ4"/>
<dbReference type="EMBL" id="JANEYG010000200">
    <property type="protein sequence ID" value="KAJ8911335.1"/>
    <property type="molecule type" value="Genomic_DNA"/>
</dbReference>
<gene>
    <name evidence="5" type="ORF">NQ315_003989</name>
</gene>
<protein>
    <recommendedName>
        <fullName evidence="4">PX domain-containing protein</fullName>
    </recommendedName>
</protein>
<dbReference type="InterPro" id="IPR051837">
    <property type="entry name" value="SortingNexin/PXDomain-PKLike"/>
</dbReference>
<dbReference type="Proteomes" id="UP001159042">
    <property type="component" value="Unassembled WGS sequence"/>
</dbReference>
<evidence type="ECO:0000313" key="5">
    <source>
        <dbReference type="EMBL" id="KAJ8911335.1"/>
    </source>
</evidence>